<sequence>MFQKRGLGVGIEGAINVGYKPLPGSSSGHNRIQKTEHRGGLRAHHCQGKMFNLKILVKQRITKLIFGLKFLKRIQFTSERVIKVPELS</sequence>
<organism evidence="1 2">
    <name type="scientific">Xenopus laevis</name>
    <name type="common">African clawed frog</name>
    <dbReference type="NCBI Taxonomy" id="8355"/>
    <lineage>
        <taxon>Eukaryota</taxon>
        <taxon>Metazoa</taxon>
        <taxon>Chordata</taxon>
        <taxon>Craniata</taxon>
        <taxon>Vertebrata</taxon>
        <taxon>Euteleostomi</taxon>
        <taxon>Amphibia</taxon>
        <taxon>Batrachia</taxon>
        <taxon>Anura</taxon>
        <taxon>Pipoidea</taxon>
        <taxon>Pipidae</taxon>
        <taxon>Xenopodinae</taxon>
        <taxon>Xenopus</taxon>
        <taxon>Xenopus</taxon>
    </lineage>
</organism>
<evidence type="ECO:0000313" key="2">
    <source>
        <dbReference type="Proteomes" id="UP000694892"/>
    </source>
</evidence>
<reference evidence="2" key="1">
    <citation type="journal article" date="2016" name="Nature">
        <title>Genome evolution in the allotetraploid frog Xenopus laevis.</title>
        <authorList>
            <person name="Session A.M."/>
            <person name="Uno Y."/>
            <person name="Kwon T."/>
            <person name="Chapman J.A."/>
            <person name="Toyoda A."/>
            <person name="Takahashi S."/>
            <person name="Fukui A."/>
            <person name="Hikosaka A."/>
            <person name="Suzuki A."/>
            <person name="Kondo M."/>
            <person name="van Heeringen S.J."/>
            <person name="Quigley I."/>
            <person name="Heinz S."/>
            <person name="Ogino H."/>
            <person name="Ochi H."/>
            <person name="Hellsten U."/>
            <person name="Lyons J.B."/>
            <person name="Simakov O."/>
            <person name="Putnam N."/>
            <person name="Stites J."/>
            <person name="Kuroki Y."/>
            <person name="Tanaka T."/>
            <person name="Michiue T."/>
            <person name="Watanabe M."/>
            <person name="Bogdanovic O."/>
            <person name="Lister R."/>
            <person name="Georgiou G."/>
            <person name="Paranjpe S.S."/>
            <person name="van Kruijsbergen I."/>
            <person name="Shu S."/>
            <person name="Carlson J."/>
            <person name="Kinoshita T."/>
            <person name="Ohta Y."/>
            <person name="Mawaribuchi S."/>
            <person name="Jenkins J."/>
            <person name="Grimwood J."/>
            <person name="Schmutz J."/>
            <person name="Mitros T."/>
            <person name="Mozaffari S.V."/>
            <person name="Suzuki Y."/>
            <person name="Haramoto Y."/>
            <person name="Yamamoto T.S."/>
            <person name="Takagi C."/>
            <person name="Heald R."/>
            <person name="Miller K."/>
            <person name="Haudenschild C."/>
            <person name="Kitzman J."/>
            <person name="Nakayama T."/>
            <person name="Izutsu Y."/>
            <person name="Robert J."/>
            <person name="Fortriede J."/>
            <person name="Burns K."/>
            <person name="Lotay V."/>
            <person name="Karimi K."/>
            <person name="Yasuoka Y."/>
            <person name="Dichmann D.S."/>
            <person name="Flajnik M.F."/>
            <person name="Houston D.W."/>
            <person name="Shendure J."/>
            <person name="DuPasquier L."/>
            <person name="Vize P.D."/>
            <person name="Zorn A.M."/>
            <person name="Ito M."/>
            <person name="Marcotte E.M."/>
            <person name="Wallingford J.B."/>
            <person name="Ito Y."/>
            <person name="Asashima M."/>
            <person name="Ueno N."/>
            <person name="Matsuda Y."/>
            <person name="Veenstra G.J."/>
            <person name="Fujiyama A."/>
            <person name="Harland R.M."/>
            <person name="Taira M."/>
            <person name="Rokhsar D.S."/>
        </authorList>
    </citation>
    <scope>NUCLEOTIDE SEQUENCE [LARGE SCALE GENOMIC DNA]</scope>
    <source>
        <strain evidence="2">J</strain>
    </source>
</reference>
<dbReference type="EMBL" id="CM004476">
    <property type="protein sequence ID" value="OCT76667.1"/>
    <property type="molecule type" value="Genomic_DNA"/>
</dbReference>
<dbReference type="AlphaFoldDB" id="A0A974HG24"/>
<accession>A0A974HG24</accession>
<gene>
    <name evidence="1" type="ORF">XELAEV_18031868mg</name>
</gene>
<proteinExistence type="predicted"/>
<name>A0A974HG24_XENLA</name>
<evidence type="ECO:0000313" key="1">
    <source>
        <dbReference type="EMBL" id="OCT76667.1"/>
    </source>
</evidence>
<dbReference type="Proteomes" id="UP000694892">
    <property type="component" value="Chromosome 6L"/>
</dbReference>
<protein>
    <submittedName>
        <fullName evidence="1">Uncharacterized protein</fullName>
    </submittedName>
</protein>